<evidence type="ECO:0000313" key="2">
    <source>
        <dbReference type="Proteomes" id="UP000263900"/>
    </source>
</evidence>
<sequence length="85" mass="10157">MILISCLVIKEKSYRMICLLNRKIGRRKFSLMKVAGWNPTVVVGHTRIGVCRIRKHIVWGFSYNMQFWIWRKNIQIITYVKTTTL</sequence>
<name>A0A3B7N815_9BACT</name>
<reference evidence="1 2" key="1">
    <citation type="submission" date="2018-09" db="EMBL/GenBank/DDBJ databases">
        <title>Genome sequencing of strain 6GH32-13.</title>
        <authorList>
            <person name="Weon H.-Y."/>
            <person name="Heo J."/>
            <person name="Kwon S.-W."/>
        </authorList>
    </citation>
    <scope>NUCLEOTIDE SEQUENCE [LARGE SCALE GENOMIC DNA]</scope>
    <source>
        <strain evidence="1 2">5GH32-13</strain>
    </source>
</reference>
<organism evidence="1 2">
    <name type="scientific">Paraflavitalea soli</name>
    <dbReference type="NCBI Taxonomy" id="2315862"/>
    <lineage>
        <taxon>Bacteria</taxon>
        <taxon>Pseudomonadati</taxon>
        <taxon>Bacteroidota</taxon>
        <taxon>Chitinophagia</taxon>
        <taxon>Chitinophagales</taxon>
        <taxon>Chitinophagaceae</taxon>
        <taxon>Paraflavitalea</taxon>
    </lineage>
</organism>
<gene>
    <name evidence="1" type="ORF">D3H65_30285</name>
</gene>
<proteinExistence type="predicted"/>
<protein>
    <submittedName>
        <fullName evidence="1">Uncharacterized protein</fullName>
    </submittedName>
</protein>
<dbReference type="AlphaFoldDB" id="A0A3B7N815"/>
<dbReference type="KEGG" id="pseg:D3H65_30285"/>
<dbReference type="EMBL" id="CP032157">
    <property type="protein sequence ID" value="AXY78021.1"/>
    <property type="molecule type" value="Genomic_DNA"/>
</dbReference>
<keyword evidence="2" id="KW-1185">Reference proteome</keyword>
<evidence type="ECO:0000313" key="1">
    <source>
        <dbReference type="EMBL" id="AXY78021.1"/>
    </source>
</evidence>
<dbReference type="Proteomes" id="UP000263900">
    <property type="component" value="Chromosome"/>
</dbReference>
<accession>A0A3B7N815</accession>